<evidence type="ECO:0000256" key="3">
    <source>
        <dbReference type="ARBA" id="ARBA00022840"/>
    </source>
</evidence>
<dbReference type="Pfam" id="PF22167">
    <property type="entry name" value="PH0730-like_N"/>
    <property type="match status" value="1"/>
</dbReference>
<reference evidence="7" key="1">
    <citation type="submission" date="2006-12" db="EMBL/GenBank/DDBJ databases">
        <title>Complete sequence of Pyrobaculum islandicum DSM 4184.</title>
        <authorList>
            <person name="Copeland A."/>
            <person name="Lucas S."/>
            <person name="Lapidus A."/>
            <person name="Barry K."/>
            <person name="Detter J.C."/>
            <person name="Glavina del Rio T."/>
            <person name="Dalin E."/>
            <person name="Tice H."/>
            <person name="Pitluck S."/>
            <person name="Meincke L."/>
            <person name="Brettin T."/>
            <person name="Bruce D."/>
            <person name="Han C."/>
            <person name="Tapia R."/>
            <person name="Gilna P."/>
            <person name="Schmutz J."/>
            <person name="Larimer F."/>
            <person name="Land M."/>
            <person name="Hauser L."/>
            <person name="Kyrpides N."/>
            <person name="Mikhailova N."/>
            <person name="Cozen A.E."/>
            <person name="Fitz-Gibbon S.T."/>
            <person name="House C.H."/>
            <person name="Saltikov C."/>
            <person name="Lowe T."/>
            <person name="Richardson P."/>
        </authorList>
    </citation>
    <scope>NUCLEOTIDE SEQUENCE [LARGE SCALE GENOMIC DNA]</scope>
    <source>
        <strain evidence="7">DSM 4184</strain>
    </source>
</reference>
<evidence type="ECO:0000259" key="6">
    <source>
        <dbReference type="Pfam" id="PF22167"/>
    </source>
</evidence>
<evidence type="ECO:0000313" key="8">
    <source>
        <dbReference type="Proteomes" id="UP000002595"/>
    </source>
</evidence>
<keyword evidence="1" id="KW-0436">Ligase</keyword>
<sequence>MLAVLKNSNTPRGRKNLAEELKIGEGVVRALLEGGRELSHIIVMRGGVKITESGASFLREALSLCRIRDIFVVEEAREVLCGKRCIAYVVDEYVNDVLGLRDDLVRRGACGALIIVEKDGKLKIPPTEDSLERYSIALAKTLGAYSSQGTTFVVVCGETFSDALGLIELKCSKFIS</sequence>
<name>A1RV62_PYRIL</name>
<keyword evidence="4" id="KW-0648">Protein biosynthesis</keyword>
<protein>
    <recommendedName>
        <fullName evidence="9">DUF4443 domain-containing protein</fullName>
    </recommendedName>
</protein>
<dbReference type="Gene3D" id="1.10.10.10">
    <property type="entry name" value="Winged helix-like DNA-binding domain superfamily/Winged helix DNA-binding domain"/>
    <property type="match status" value="1"/>
</dbReference>
<dbReference type="InterPro" id="IPR036388">
    <property type="entry name" value="WH-like_DNA-bd_sf"/>
</dbReference>
<feature type="domain" description="PH0730-like N-terminal" evidence="6">
    <location>
        <begin position="2"/>
        <end position="34"/>
    </location>
</feature>
<dbReference type="InterPro" id="IPR004115">
    <property type="entry name" value="GAD-like_sf"/>
</dbReference>
<dbReference type="GO" id="GO:0004812">
    <property type="term" value="F:aminoacyl-tRNA ligase activity"/>
    <property type="evidence" value="ECO:0007669"/>
    <property type="project" value="InterPro"/>
</dbReference>
<evidence type="ECO:0000313" key="7">
    <source>
        <dbReference type="EMBL" id="ABL88844.1"/>
    </source>
</evidence>
<proteinExistence type="predicted"/>
<keyword evidence="2" id="KW-0547">Nucleotide-binding</keyword>
<dbReference type="InterPro" id="IPR029349">
    <property type="entry name" value="DUF4443"/>
</dbReference>
<accession>A1RV62</accession>
<dbReference type="EMBL" id="CP000504">
    <property type="protein sequence ID" value="ABL88844.1"/>
    <property type="molecule type" value="Genomic_DNA"/>
</dbReference>
<dbReference type="eggNOG" id="arCOG02103">
    <property type="taxonomic scope" value="Archaea"/>
</dbReference>
<evidence type="ECO:0000256" key="4">
    <source>
        <dbReference type="ARBA" id="ARBA00022917"/>
    </source>
</evidence>
<gene>
    <name evidence="7" type="ordered locus">Pisl_1693</name>
</gene>
<keyword evidence="8" id="KW-1185">Reference proteome</keyword>
<dbReference type="GO" id="GO:0005737">
    <property type="term" value="C:cytoplasm"/>
    <property type="evidence" value="ECO:0007669"/>
    <property type="project" value="InterPro"/>
</dbReference>
<evidence type="ECO:0008006" key="9">
    <source>
        <dbReference type="Google" id="ProtNLM"/>
    </source>
</evidence>
<dbReference type="GO" id="GO:0006412">
    <property type="term" value="P:translation"/>
    <property type="evidence" value="ECO:0007669"/>
    <property type="project" value="UniProtKB-KW"/>
</dbReference>
<dbReference type="HOGENOM" id="CLU_1393643_0_0_2"/>
<dbReference type="Proteomes" id="UP000002595">
    <property type="component" value="Chromosome"/>
</dbReference>
<evidence type="ECO:0000259" key="5">
    <source>
        <dbReference type="Pfam" id="PF14544"/>
    </source>
</evidence>
<evidence type="ECO:0000256" key="2">
    <source>
        <dbReference type="ARBA" id="ARBA00022741"/>
    </source>
</evidence>
<dbReference type="OrthoDB" id="27734at2157"/>
<dbReference type="STRING" id="384616.Pisl_1693"/>
<dbReference type="Gene3D" id="3.30.1360.30">
    <property type="entry name" value="GAD-like domain"/>
    <property type="match status" value="1"/>
</dbReference>
<feature type="domain" description="DUF4443" evidence="5">
    <location>
        <begin position="97"/>
        <end position="159"/>
    </location>
</feature>
<dbReference type="GO" id="GO:0005524">
    <property type="term" value="F:ATP binding"/>
    <property type="evidence" value="ECO:0007669"/>
    <property type="project" value="UniProtKB-KW"/>
</dbReference>
<dbReference type="AlphaFoldDB" id="A1RV62"/>
<dbReference type="KEGG" id="pis:Pisl_1693"/>
<keyword evidence="3" id="KW-0067">ATP-binding</keyword>
<dbReference type="Pfam" id="PF14544">
    <property type="entry name" value="DUF4443"/>
    <property type="match status" value="1"/>
</dbReference>
<dbReference type="InterPro" id="IPR054039">
    <property type="entry name" value="PH0730-like_N"/>
</dbReference>
<organism evidence="7 8">
    <name type="scientific">Pyrobaculum islandicum (strain DSM 4184 / JCM 9189 / GEO3)</name>
    <dbReference type="NCBI Taxonomy" id="384616"/>
    <lineage>
        <taxon>Archaea</taxon>
        <taxon>Thermoproteota</taxon>
        <taxon>Thermoprotei</taxon>
        <taxon>Thermoproteales</taxon>
        <taxon>Thermoproteaceae</taxon>
        <taxon>Pyrobaculum</taxon>
    </lineage>
</organism>
<dbReference type="SUPFAM" id="SSF55261">
    <property type="entry name" value="GAD domain-like"/>
    <property type="match status" value="1"/>
</dbReference>
<evidence type="ECO:0000256" key="1">
    <source>
        <dbReference type="ARBA" id="ARBA00022598"/>
    </source>
</evidence>